<keyword evidence="4" id="KW-0808">Transferase</keyword>
<dbReference type="PANTHER" id="PTHR45453:SF1">
    <property type="entry name" value="PHOSPHATE REGULON SENSOR PROTEIN PHOR"/>
    <property type="match status" value="1"/>
</dbReference>
<dbReference type="RefSeq" id="WP_169255690.1">
    <property type="nucleotide sequence ID" value="NZ_WTVN01000010.1"/>
</dbReference>
<reference evidence="8 9" key="1">
    <citation type="submission" date="2019-12" db="EMBL/GenBank/DDBJ databases">
        <title>Comparative genomics gives insights into the taxonomy of the Azoarcus-Aromatoleum group and reveals separate origins of nif in the plant-associated Azoarcus and non-plant-associated Aromatoleum sub-groups.</title>
        <authorList>
            <person name="Lafos M."/>
            <person name="Maluk M."/>
            <person name="Batista M."/>
            <person name="Junghare M."/>
            <person name="Carmona M."/>
            <person name="Faoro H."/>
            <person name="Cruz L.M."/>
            <person name="Battistoni F."/>
            <person name="De Souza E."/>
            <person name="Pedrosa F."/>
            <person name="Chen W.-M."/>
            <person name="Poole P.S."/>
            <person name="Dixon R.A."/>
            <person name="James E.K."/>
        </authorList>
    </citation>
    <scope>NUCLEOTIDE SEQUENCE [LARGE SCALE GENOMIC DNA]</scope>
    <source>
        <strain evidence="8 9">Td21</strain>
    </source>
</reference>
<keyword evidence="5" id="KW-0418">Kinase</keyword>
<proteinExistence type="predicted"/>
<evidence type="ECO:0000256" key="3">
    <source>
        <dbReference type="ARBA" id="ARBA00022553"/>
    </source>
</evidence>
<evidence type="ECO:0000259" key="7">
    <source>
        <dbReference type="SMART" id="SM00387"/>
    </source>
</evidence>
<dbReference type="SMART" id="SM00387">
    <property type="entry name" value="HATPase_c"/>
    <property type="match status" value="1"/>
</dbReference>
<evidence type="ECO:0000256" key="4">
    <source>
        <dbReference type="ARBA" id="ARBA00022679"/>
    </source>
</evidence>
<dbReference type="EMBL" id="WTVN01000010">
    <property type="protein sequence ID" value="NMG43794.1"/>
    <property type="molecule type" value="Genomic_DNA"/>
</dbReference>
<dbReference type="InterPro" id="IPR050351">
    <property type="entry name" value="BphY/WalK/GraS-like"/>
</dbReference>
<sequence>MNLIDAFESGAIAIPWAVSIDGKYFPSSTGRDAPMHCITDCNDKYCQNPGGTLLGHQCTVGFTYYHGKVGEAIIILFGTLGSKGWESVDTGIRQKNKDDLKGRSVSARDFSSWLEKLKSLNKLFVDYKNNILSEALHPLHETPKIAEEIRNLADSLVNLKPGKTFDERFSAALPAERGIYKGAQLLVDSFDMLSIFFNPESAKLGEKRIAEPYKLIHKLVLLLSNSNNGLTRRRPKIYGESYKKYLALESFRIIPLALLNNAIKYSMTEEVIIDVRDVDNGTLFSLVSTGPYISEEECGRIFERGFRGKYAQSIDRDGMGIGLYVAREAAIANRTTIKVVSEDLGYSLKSIPMARNTFSFVVRDVV</sequence>
<comment type="caution">
    <text evidence="8">The sequence shown here is derived from an EMBL/GenBank/DDBJ whole genome shotgun (WGS) entry which is preliminary data.</text>
</comment>
<feature type="domain" description="Histidine kinase/HSP90-like ATPase" evidence="7">
    <location>
        <begin position="246"/>
        <end position="366"/>
    </location>
</feature>
<dbReference type="PANTHER" id="PTHR45453">
    <property type="entry name" value="PHOSPHATE REGULON SENSOR PROTEIN PHOR"/>
    <property type="match status" value="1"/>
</dbReference>
<protein>
    <recommendedName>
        <fullName evidence="2">histidine kinase</fullName>
        <ecNumber evidence="2">2.7.13.3</ecNumber>
    </recommendedName>
</protein>
<dbReference type="Gene3D" id="3.30.565.10">
    <property type="entry name" value="Histidine kinase-like ATPase, C-terminal domain"/>
    <property type="match status" value="1"/>
</dbReference>
<dbReference type="InterPro" id="IPR003594">
    <property type="entry name" value="HATPase_dom"/>
</dbReference>
<keyword evidence="9" id="KW-1185">Reference proteome</keyword>
<evidence type="ECO:0000313" key="9">
    <source>
        <dbReference type="Proteomes" id="UP000623795"/>
    </source>
</evidence>
<name>A0ABX1PZW3_9RHOO</name>
<keyword evidence="6" id="KW-0902">Two-component regulatory system</keyword>
<keyword evidence="3" id="KW-0597">Phosphoprotein</keyword>
<gene>
    <name evidence="8" type="ORF">GPA22_08625</name>
</gene>
<organism evidence="8 9">
    <name type="scientific">Aromatoleum toluvorans</name>
    <dbReference type="NCBI Taxonomy" id="92002"/>
    <lineage>
        <taxon>Bacteria</taxon>
        <taxon>Pseudomonadati</taxon>
        <taxon>Pseudomonadota</taxon>
        <taxon>Betaproteobacteria</taxon>
        <taxon>Rhodocyclales</taxon>
        <taxon>Rhodocyclaceae</taxon>
        <taxon>Aromatoleum</taxon>
    </lineage>
</organism>
<evidence type="ECO:0000256" key="6">
    <source>
        <dbReference type="ARBA" id="ARBA00023012"/>
    </source>
</evidence>
<dbReference type="SUPFAM" id="SSF55874">
    <property type="entry name" value="ATPase domain of HSP90 chaperone/DNA topoisomerase II/histidine kinase"/>
    <property type="match status" value="1"/>
</dbReference>
<dbReference type="Pfam" id="PF02518">
    <property type="entry name" value="HATPase_c"/>
    <property type="match status" value="1"/>
</dbReference>
<evidence type="ECO:0000313" key="8">
    <source>
        <dbReference type="EMBL" id="NMG43794.1"/>
    </source>
</evidence>
<dbReference type="EC" id="2.7.13.3" evidence="2"/>
<dbReference type="InterPro" id="IPR036890">
    <property type="entry name" value="HATPase_C_sf"/>
</dbReference>
<evidence type="ECO:0000256" key="1">
    <source>
        <dbReference type="ARBA" id="ARBA00000085"/>
    </source>
</evidence>
<evidence type="ECO:0000256" key="2">
    <source>
        <dbReference type="ARBA" id="ARBA00012438"/>
    </source>
</evidence>
<dbReference type="Proteomes" id="UP000623795">
    <property type="component" value="Unassembled WGS sequence"/>
</dbReference>
<evidence type="ECO:0000256" key="5">
    <source>
        <dbReference type="ARBA" id="ARBA00022777"/>
    </source>
</evidence>
<accession>A0ABX1PZW3</accession>
<comment type="catalytic activity">
    <reaction evidence="1">
        <text>ATP + protein L-histidine = ADP + protein N-phospho-L-histidine.</text>
        <dbReference type="EC" id="2.7.13.3"/>
    </reaction>
</comment>